<feature type="domain" description="DRBM" evidence="5">
    <location>
        <begin position="6"/>
        <end position="70"/>
    </location>
</feature>
<dbReference type="OMA" id="QFERNIT"/>
<dbReference type="InterPro" id="IPR001650">
    <property type="entry name" value="Helicase_C-like"/>
</dbReference>
<dbReference type="GO" id="GO:0003723">
    <property type="term" value="F:RNA binding"/>
    <property type="evidence" value="ECO:0007669"/>
    <property type="project" value="UniProtKB-UniRule"/>
</dbReference>
<dbReference type="SMART" id="SM00490">
    <property type="entry name" value="HELICc"/>
    <property type="match status" value="1"/>
</dbReference>
<keyword evidence="1" id="KW-0547">Nucleotide-binding</keyword>
<dbReference type="InterPro" id="IPR051363">
    <property type="entry name" value="RLR_Helicase"/>
</dbReference>
<dbReference type="FunCoup" id="D3BEQ9">
    <property type="interactions" value="59"/>
</dbReference>
<dbReference type="SUPFAM" id="SSF52540">
    <property type="entry name" value="P-loop containing nucleoside triphosphate hydrolases"/>
    <property type="match status" value="1"/>
</dbReference>
<feature type="domain" description="Helicase ATP-binding" evidence="6">
    <location>
        <begin position="218"/>
        <end position="366"/>
    </location>
</feature>
<dbReference type="InParanoid" id="D3BEQ9"/>
<evidence type="ECO:0000259" key="6">
    <source>
        <dbReference type="PROSITE" id="PS51192"/>
    </source>
</evidence>
<dbReference type="GO" id="GO:0005524">
    <property type="term" value="F:ATP binding"/>
    <property type="evidence" value="ECO:0007669"/>
    <property type="project" value="UniProtKB-KW"/>
</dbReference>
<evidence type="ECO:0000256" key="1">
    <source>
        <dbReference type="ARBA" id="ARBA00022741"/>
    </source>
</evidence>
<dbReference type="PROSITE" id="PS51194">
    <property type="entry name" value="HELICASE_CTER"/>
    <property type="match status" value="1"/>
</dbReference>
<dbReference type="InterPro" id="IPR014720">
    <property type="entry name" value="dsRBD_dom"/>
</dbReference>
<dbReference type="SMART" id="SM00487">
    <property type="entry name" value="DEXDc"/>
    <property type="match status" value="1"/>
</dbReference>
<dbReference type="SUPFAM" id="SSF54768">
    <property type="entry name" value="dsRNA-binding domain-like"/>
    <property type="match status" value="2"/>
</dbReference>
<accession>D3BEQ9</accession>
<dbReference type="PROSITE" id="PS50137">
    <property type="entry name" value="DS_RBD"/>
    <property type="match status" value="2"/>
</dbReference>
<dbReference type="EMBL" id="ADBJ01000031">
    <property type="protein sequence ID" value="EFA80390.1"/>
    <property type="molecule type" value="Genomic_DNA"/>
</dbReference>
<dbReference type="Pfam" id="PF00271">
    <property type="entry name" value="Helicase_C"/>
    <property type="match status" value="1"/>
</dbReference>
<dbReference type="GO" id="GO:0005737">
    <property type="term" value="C:cytoplasm"/>
    <property type="evidence" value="ECO:0007669"/>
    <property type="project" value="TreeGrafter"/>
</dbReference>
<protein>
    <submittedName>
        <fullName evidence="8">Putative RNA helicase</fullName>
    </submittedName>
</protein>
<feature type="domain" description="DRBM" evidence="5">
    <location>
        <begin position="716"/>
        <end position="783"/>
    </location>
</feature>
<dbReference type="RefSeq" id="XP_020432510.1">
    <property type="nucleotide sequence ID" value="XM_020578062.1"/>
</dbReference>
<dbReference type="PANTHER" id="PTHR14074">
    <property type="entry name" value="HELICASE WITH DEATH DOMAIN-RELATED"/>
    <property type="match status" value="1"/>
</dbReference>
<dbReference type="GeneID" id="31362705"/>
<dbReference type="Pfam" id="PF00270">
    <property type="entry name" value="DEAD"/>
    <property type="match status" value="1"/>
</dbReference>
<keyword evidence="9" id="KW-1185">Reference proteome</keyword>
<evidence type="ECO:0000256" key="2">
    <source>
        <dbReference type="ARBA" id="ARBA00022840"/>
    </source>
</evidence>
<keyword evidence="3" id="KW-0694">RNA-binding</keyword>
<feature type="compositionally biased region" description="Basic and acidic residues" evidence="4">
    <location>
        <begin position="87"/>
        <end position="96"/>
    </location>
</feature>
<dbReference type="PANTHER" id="PTHR14074:SF16">
    <property type="entry name" value="ANTIVIRAL INNATE IMMUNE RESPONSE RECEPTOR RIG-I"/>
    <property type="match status" value="1"/>
</dbReference>
<evidence type="ECO:0000256" key="3">
    <source>
        <dbReference type="PROSITE-ProRule" id="PRU00266"/>
    </source>
</evidence>
<feature type="domain" description="Helicase C-terminal" evidence="7">
    <location>
        <begin position="538"/>
        <end position="711"/>
    </location>
</feature>
<reference evidence="8 9" key="1">
    <citation type="journal article" date="2011" name="Genome Res.">
        <title>Phylogeny-wide analysis of social amoeba genomes highlights ancient origins for complex intercellular communication.</title>
        <authorList>
            <person name="Heidel A.J."/>
            <person name="Lawal H.M."/>
            <person name="Felder M."/>
            <person name="Schilde C."/>
            <person name="Helps N.R."/>
            <person name="Tunggal B."/>
            <person name="Rivero F."/>
            <person name="John U."/>
            <person name="Schleicher M."/>
            <person name="Eichinger L."/>
            <person name="Platzer M."/>
            <person name="Noegel A.A."/>
            <person name="Schaap P."/>
            <person name="Gloeckner G."/>
        </authorList>
    </citation>
    <scope>NUCLEOTIDE SEQUENCE [LARGE SCALE GENOMIC DNA]</scope>
    <source>
        <strain evidence="9">ATCC 26659 / Pp 5 / PN500</strain>
    </source>
</reference>
<keyword evidence="8" id="KW-0347">Helicase</keyword>
<evidence type="ECO:0000259" key="7">
    <source>
        <dbReference type="PROSITE" id="PS51194"/>
    </source>
</evidence>
<dbReference type="Gene3D" id="3.30.160.20">
    <property type="match status" value="2"/>
</dbReference>
<dbReference type="InterPro" id="IPR011545">
    <property type="entry name" value="DEAD/DEAH_box_helicase_dom"/>
</dbReference>
<comment type="caution">
    <text evidence="8">The sequence shown here is derived from an EMBL/GenBank/DDBJ whole genome shotgun (WGS) entry which is preliminary data.</text>
</comment>
<feature type="region of interest" description="Disordered" evidence="4">
    <location>
        <begin position="74"/>
        <end position="96"/>
    </location>
</feature>
<evidence type="ECO:0000313" key="9">
    <source>
        <dbReference type="Proteomes" id="UP000001396"/>
    </source>
</evidence>
<dbReference type="InterPro" id="IPR027417">
    <property type="entry name" value="P-loop_NTPase"/>
</dbReference>
<dbReference type="GO" id="GO:0004386">
    <property type="term" value="F:helicase activity"/>
    <property type="evidence" value="ECO:0007669"/>
    <property type="project" value="UniProtKB-KW"/>
</dbReference>
<dbReference type="InterPro" id="IPR014001">
    <property type="entry name" value="Helicase_ATP-bd"/>
</dbReference>
<dbReference type="Pfam" id="PF00035">
    <property type="entry name" value="dsrm"/>
    <property type="match status" value="2"/>
</dbReference>
<dbReference type="Gene3D" id="3.40.50.300">
    <property type="entry name" value="P-loop containing nucleotide triphosphate hydrolases"/>
    <property type="match status" value="2"/>
</dbReference>
<dbReference type="STRING" id="670386.D3BEQ9"/>
<evidence type="ECO:0000313" key="8">
    <source>
        <dbReference type="EMBL" id="EFA80390.1"/>
    </source>
</evidence>
<keyword evidence="8" id="KW-0378">Hydrolase</keyword>
<keyword evidence="2" id="KW-0067">ATP-binding</keyword>
<gene>
    <name evidence="8" type="primary">helF</name>
    <name evidence="8" type="ORF">PPL_07224</name>
</gene>
<dbReference type="SMART" id="SM00358">
    <property type="entry name" value="DSRM"/>
    <property type="match status" value="2"/>
</dbReference>
<evidence type="ECO:0000256" key="4">
    <source>
        <dbReference type="SAM" id="MobiDB-lite"/>
    </source>
</evidence>
<name>D3BEQ9_HETP5</name>
<dbReference type="PROSITE" id="PS51192">
    <property type="entry name" value="HELICASE_ATP_BIND_1"/>
    <property type="match status" value="1"/>
</dbReference>
<organism evidence="8 9">
    <name type="scientific">Heterostelium pallidum (strain ATCC 26659 / Pp 5 / PN500)</name>
    <name type="common">Cellular slime mold</name>
    <name type="synonym">Polysphondylium pallidum</name>
    <dbReference type="NCBI Taxonomy" id="670386"/>
    <lineage>
        <taxon>Eukaryota</taxon>
        <taxon>Amoebozoa</taxon>
        <taxon>Evosea</taxon>
        <taxon>Eumycetozoa</taxon>
        <taxon>Dictyostelia</taxon>
        <taxon>Acytosteliales</taxon>
        <taxon>Acytosteliaceae</taxon>
        <taxon>Heterostelium</taxon>
    </lineage>
</organism>
<dbReference type="AlphaFoldDB" id="D3BEQ9"/>
<sequence length="804" mass="91114">MAEFRHPKSLLGEMLATRGQALPVYNTVPVGSMFVCTVTFNGASFKSSPKLNKKEAEKEAAALGVSAFQDNIRGPTANREALPDGAENEKEEQANEKVEEQFNQQDLEALLGSLSLGNNVDGKLTVKSENKRFGGEFTFYNEHLKRMDTVSVEAKLYTKASVAIYLQNEMLIKLSGDQKAYSVGRFNPEAVTTPVQRNFKDADIPLTPHQPREYQKYFYKKAMEDNIICCIPTGLGKTQIAAMVICKMKQMNPKKRILFLVERIPLVLQQEKYIREQTGLNVLGVHGDMSIDAKLNDHHDVLVSISALFLNLLRDNKGVMEQYSLIVFDEAHHIVKDHSFSMLLKKHYKDMEDDVKPKVMGLTASPAGKSSWIDTFISLKVMSCISGCRIISPDAETQADIEEHRNTAELQLVELQQHPKEKYLINAINCITKHFASSLVPTKKEYQYEDIQELLVKLENTDNEYEQLLLNVANKCYDLVTYGNDPKDAAHPTVDYKQILINRFEATNIPKEKKQRLFEDLRAIPKEFDDDDTTNICKLDIALNILEEKNQTDPAFKAILFVKTRQSAEQLVKVLTTRAKEERYKFLKPGKVSGHGSTKSGGQSTASQKDIVEKFRSGQHNVIVATAVLEEGLDVPECNVVIRIDSPATVTAYTQSRGRLRSKKSEFYAILKDFESNIYANLMKQEFYIKEAIEYLSDENTGLPESYNQILINSVYPKFDFEELLSKCRVYFQLDTKFETKHVGGPPHQPEFICDLYLNNELKETCKGSSKKDAEDKVSRQALANGLIPMIIRDKDMKLKTINK</sequence>
<evidence type="ECO:0000259" key="5">
    <source>
        <dbReference type="PROSITE" id="PS50137"/>
    </source>
</evidence>
<proteinExistence type="predicted"/>
<dbReference type="Proteomes" id="UP000001396">
    <property type="component" value="Unassembled WGS sequence"/>
</dbReference>